<evidence type="ECO:0000259" key="2">
    <source>
        <dbReference type="PROSITE" id="PS51526"/>
    </source>
</evidence>
<dbReference type="Proteomes" id="UP000790833">
    <property type="component" value="Unassembled WGS sequence"/>
</dbReference>
<feature type="compositionally biased region" description="Polar residues" evidence="1">
    <location>
        <begin position="570"/>
        <end position="580"/>
    </location>
</feature>
<keyword evidence="4" id="KW-1185">Reference proteome</keyword>
<proteinExistence type="predicted"/>
<gene>
    <name evidence="3" type="ORF">KQ657_000729</name>
</gene>
<accession>A0A9P7V8D5</accession>
<dbReference type="InterPro" id="IPR036390">
    <property type="entry name" value="WH_DNA-bd_sf"/>
</dbReference>
<dbReference type="EMBL" id="JAHMUF010000012">
    <property type="protein sequence ID" value="KAG7193315.1"/>
    <property type="molecule type" value="Genomic_DNA"/>
</dbReference>
<feature type="compositionally biased region" description="Polar residues" evidence="1">
    <location>
        <begin position="29"/>
        <end position="40"/>
    </location>
</feature>
<dbReference type="GO" id="GO:0006355">
    <property type="term" value="P:regulation of DNA-templated transcription"/>
    <property type="evidence" value="ECO:0007669"/>
    <property type="project" value="InterPro"/>
</dbReference>
<dbReference type="PROSITE" id="PS51526">
    <property type="entry name" value="RFX_DBD"/>
    <property type="match status" value="1"/>
</dbReference>
<feature type="compositionally biased region" description="Basic residues" evidence="1">
    <location>
        <begin position="593"/>
        <end position="603"/>
    </location>
</feature>
<dbReference type="SUPFAM" id="SSF46785">
    <property type="entry name" value="Winged helix' DNA-binding domain"/>
    <property type="match status" value="1"/>
</dbReference>
<dbReference type="Pfam" id="PF02257">
    <property type="entry name" value="RFX_DNA_binding"/>
    <property type="match status" value="1"/>
</dbReference>
<organism evidence="3 4">
    <name type="scientific">Scheffersomyces spartinae</name>
    <dbReference type="NCBI Taxonomy" id="45513"/>
    <lineage>
        <taxon>Eukaryota</taxon>
        <taxon>Fungi</taxon>
        <taxon>Dikarya</taxon>
        <taxon>Ascomycota</taxon>
        <taxon>Saccharomycotina</taxon>
        <taxon>Pichiomycetes</taxon>
        <taxon>Debaryomycetaceae</taxon>
        <taxon>Scheffersomyces</taxon>
    </lineage>
</organism>
<protein>
    <recommendedName>
        <fullName evidence="2">RFX-type winged-helix domain-containing protein</fullName>
    </recommendedName>
</protein>
<dbReference type="GO" id="GO:0003677">
    <property type="term" value="F:DNA binding"/>
    <property type="evidence" value="ECO:0007669"/>
    <property type="project" value="InterPro"/>
</dbReference>
<evidence type="ECO:0000256" key="1">
    <source>
        <dbReference type="SAM" id="MobiDB-lite"/>
    </source>
</evidence>
<feature type="domain" description="RFX-type winged-helix" evidence="2">
    <location>
        <begin position="424"/>
        <end position="524"/>
    </location>
</feature>
<evidence type="ECO:0000313" key="4">
    <source>
        <dbReference type="Proteomes" id="UP000790833"/>
    </source>
</evidence>
<dbReference type="OrthoDB" id="4084610at2759"/>
<reference evidence="3" key="1">
    <citation type="submission" date="2021-03" db="EMBL/GenBank/DDBJ databases">
        <authorList>
            <person name="Palmer J.M."/>
        </authorList>
    </citation>
    <scope>NUCLEOTIDE SEQUENCE</scope>
    <source>
        <strain evidence="3">ARV_011</strain>
    </source>
</reference>
<feature type="region of interest" description="Disordered" evidence="1">
    <location>
        <begin position="570"/>
        <end position="616"/>
    </location>
</feature>
<dbReference type="AlphaFoldDB" id="A0A9P7V8D5"/>
<dbReference type="InterPro" id="IPR036388">
    <property type="entry name" value="WH-like_DNA-bd_sf"/>
</dbReference>
<dbReference type="GeneID" id="66114103"/>
<feature type="region of interest" description="Disordered" evidence="1">
    <location>
        <begin position="25"/>
        <end position="46"/>
    </location>
</feature>
<comment type="caution">
    <text evidence="3">The sequence shown here is derived from an EMBL/GenBank/DDBJ whole genome shotgun (WGS) entry which is preliminary data.</text>
</comment>
<dbReference type="Gene3D" id="1.10.10.10">
    <property type="entry name" value="Winged helix-like DNA-binding domain superfamily/Winged helix DNA-binding domain"/>
    <property type="match status" value="1"/>
</dbReference>
<evidence type="ECO:0000313" key="3">
    <source>
        <dbReference type="EMBL" id="KAG7193315.1"/>
    </source>
</evidence>
<sequence length="1153" mass="130548">MSGDSESSNKRQANSPYFHMAESNHPIAASNSNNPTSLPQGDQLHPSPIASYHSQQHLIDGPHLTSFTHQPQLITPSDHSRAHIGDQFPLLPTSSGQDHPLPQFLMPQPKLHAQHNPHHIYYQREDVSGHTTFPQGVIENYDPLEVLDTDTSASITHRFAQNPNILYQQPHTQLPQSGQENVAAISLNQYDPNYISTISSNDFTSQYGHVSTPHFLQLRPQLPQHVVNWAGQSRNPELHSQAQLHTPALVGVDLSSSYIGGHQRASYPGQFSRENFRTMQYRTPLNVMEPSTSEKMFRTNVGLTWPLSGHNYQKLIESIRRVTNMSINPFLLGLLHDFRFGIPIDDFYNCIYNNDDNSFNFPLNTDRKVDTSLVKDTKSADASIKTLYEVLSLVKKIKTNPSASLEGDEIRPLNFHELLRNFLAIKILNDMLIEVPDTSKPRNPPINDSIIPRLSIYKTYFIICQLLISRYPSNSNTYQEQQKIVLSQSKVGKLIKLVYPELKIKRLGARGDSKYTYLGVRWNESLISESIKEMCNNNDLKSLLLIHSESDVVNTLITPVRNTELVSSLPSIQGDSSADVNSLIEDESDEKSLKKRKPSHKSIKPPSSNFRDTHVKRGASLNTQIGGTSSSTENRCNDSELIPFVYSSSLSFINPQSKYPGLFESPEVSLVGTSCSTAAGSWFSDAKRNIYIRYPFLGSSVSSILRDIAIQASESSIKEDYLLNYVTSNLLRLYMQHQFGQQQEVRKAHYLKFEMHVFLALILEFLPYFLLLRTKPGKDDIPGDSISLPRNEAFVEYMKINVQHLSENLVLRYSEVFSLRDDKSGGSHEEILEDNLANWRKFLNVLRSMLQLNELLTTFICFSPANRLEMASDFKQLESYDTNYRNISFLGVTLDSIQQDERRETNNKSKMFEENIVLHNLLAVLLSYNVQALLVDVKSIAIFFTYYCANYLSGKRFTGNLNKDITLSHKSSGNELTKSSVEDLRNSPINASGQYDKVSVSDTRAVIVSDLLQLIHTNLLTSELKNKYSILVCNSFFNSLYDDMVQYWRFIYRKSMVQPGEQQSKQPVSDFKKEDSGSFGIASTKMGLGVPGTDIQSGHYMISQPTQAIDTGEDNATQTLQKVQRCWLFLTFLRSYTLLLGEIVGLQNVLQQE</sequence>
<dbReference type="InterPro" id="IPR003150">
    <property type="entry name" value="DNA-bd_RFX"/>
</dbReference>
<name>A0A9P7V8D5_9ASCO</name>
<dbReference type="RefSeq" id="XP_043048863.1">
    <property type="nucleotide sequence ID" value="XM_043191556.1"/>
</dbReference>